<feature type="signal peptide" evidence="13">
    <location>
        <begin position="1"/>
        <end position="25"/>
    </location>
</feature>
<feature type="chain" id="PRO_5026240879" description="Cadherin domain-containing protein" evidence="13">
    <location>
        <begin position="26"/>
        <end position="1775"/>
    </location>
</feature>
<dbReference type="PRINTS" id="PR00205">
    <property type="entry name" value="CADHERIN"/>
</dbReference>
<dbReference type="GO" id="GO:0030154">
    <property type="term" value="P:cell differentiation"/>
    <property type="evidence" value="ECO:0007669"/>
    <property type="project" value="UniProtKB-ARBA"/>
</dbReference>
<dbReference type="GO" id="GO:0008104">
    <property type="term" value="P:intracellular protein localization"/>
    <property type="evidence" value="ECO:0007669"/>
    <property type="project" value="UniProtKB-ARBA"/>
</dbReference>
<evidence type="ECO:0000256" key="11">
    <source>
        <dbReference type="ARBA" id="ARBA00023180"/>
    </source>
</evidence>
<protein>
    <recommendedName>
        <fullName evidence="14">Cadherin domain-containing protein</fullName>
    </recommendedName>
</protein>
<dbReference type="GO" id="GO:0007156">
    <property type="term" value="P:homophilic cell adhesion via plasma membrane adhesion molecules"/>
    <property type="evidence" value="ECO:0007669"/>
    <property type="project" value="InterPro"/>
</dbReference>
<evidence type="ECO:0000256" key="7">
    <source>
        <dbReference type="ARBA" id="ARBA00022889"/>
    </source>
</evidence>
<dbReference type="GO" id="GO:0048731">
    <property type="term" value="P:system development"/>
    <property type="evidence" value="ECO:0007669"/>
    <property type="project" value="UniProtKB-ARBA"/>
</dbReference>
<dbReference type="GO" id="GO:0005509">
    <property type="term" value="F:calcium ion binding"/>
    <property type="evidence" value="ECO:0007669"/>
    <property type="project" value="UniProtKB-UniRule"/>
</dbReference>
<evidence type="ECO:0000256" key="9">
    <source>
        <dbReference type="ARBA" id="ARBA00023136"/>
    </source>
</evidence>
<dbReference type="FunFam" id="2.60.40.60:FF:000020">
    <property type="entry name" value="Dachsous cadherin-related 1b"/>
    <property type="match status" value="2"/>
</dbReference>
<dbReference type="PANTHER" id="PTHR24025">
    <property type="entry name" value="DESMOGLEIN FAMILY MEMBER"/>
    <property type="match status" value="1"/>
</dbReference>
<dbReference type="FunFam" id="2.60.40.60:FF:000033">
    <property type="entry name" value="FAT atypical cadherin 1"/>
    <property type="match status" value="1"/>
</dbReference>
<feature type="domain" description="Cadherin" evidence="14">
    <location>
        <begin position="942"/>
        <end position="1044"/>
    </location>
</feature>
<evidence type="ECO:0000256" key="13">
    <source>
        <dbReference type="SAM" id="SignalP"/>
    </source>
</evidence>
<reference evidence="15 16" key="1">
    <citation type="submission" date="2019-08" db="EMBL/GenBank/DDBJ databases">
        <title>The genome of the soybean aphid Biotype 1, its phylome, world population structure and adaptation to the North American continent.</title>
        <authorList>
            <person name="Giordano R."/>
            <person name="Donthu R.K."/>
            <person name="Hernandez A.G."/>
            <person name="Wright C.L."/>
            <person name="Zimin A.V."/>
        </authorList>
    </citation>
    <scope>NUCLEOTIDE SEQUENCE [LARGE SCALE GENOMIC DNA]</scope>
    <source>
        <tissue evidence="15">Whole aphids</tissue>
    </source>
</reference>
<dbReference type="FunFam" id="2.60.40.60:FF:000039">
    <property type="entry name" value="FAT atypical cadherin 3"/>
    <property type="match status" value="1"/>
</dbReference>
<evidence type="ECO:0000256" key="12">
    <source>
        <dbReference type="PROSITE-ProRule" id="PRU00043"/>
    </source>
</evidence>
<evidence type="ECO:0000256" key="4">
    <source>
        <dbReference type="ARBA" id="ARBA00022729"/>
    </source>
</evidence>
<keyword evidence="10" id="KW-1015">Disulfide bond</keyword>
<dbReference type="GO" id="GO:0005886">
    <property type="term" value="C:plasma membrane"/>
    <property type="evidence" value="ECO:0007669"/>
    <property type="project" value="UniProtKB-SubCell"/>
</dbReference>
<feature type="domain" description="Cadherin" evidence="14">
    <location>
        <begin position="43"/>
        <end position="137"/>
    </location>
</feature>
<dbReference type="CDD" id="cd11304">
    <property type="entry name" value="Cadherin_repeat"/>
    <property type="match status" value="14"/>
</dbReference>
<dbReference type="SMART" id="SM00112">
    <property type="entry name" value="CA"/>
    <property type="match status" value="14"/>
</dbReference>
<feature type="domain" description="Cadherin" evidence="14">
    <location>
        <begin position="594"/>
        <end position="700"/>
    </location>
</feature>
<dbReference type="FunFam" id="2.60.40.60:FF:000118">
    <property type="entry name" value="protocadherin Fat 4"/>
    <property type="match status" value="1"/>
</dbReference>
<feature type="domain" description="Cadherin" evidence="14">
    <location>
        <begin position="1156"/>
        <end position="1264"/>
    </location>
</feature>
<keyword evidence="11" id="KW-0325">Glycoprotein</keyword>
<keyword evidence="3" id="KW-0812">Transmembrane</keyword>
<dbReference type="InterPro" id="IPR002126">
    <property type="entry name" value="Cadherin-like_dom"/>
</dbReference>
<evidence type="ECO:0000256" key="10">
    <source>
        <dbReference type="ARBA" id="ARBA00023157"/>
    </source>
</evidence>
<dbReference type="PANTHER" id="PTHR24025:SF31">
    <property type="entry name" value="NEURAL-CADHERIN"/>
    <property type="match status" value="1"/>
</dbReference>
<dbReference type="PROSITE" id="PS50268">
    <property type="entry name" value="CADHERIN_2"/>
    <property type="match status" value="14"/>
</dbReference>
<keyword evidence="7" id="KW-0130">Cell adhesion</keyword>
<dbReference type="FunFam" id="2.60.40.60:FF:000168">
    <property type="entry name" value="Cadherin-related family member 2"/>
    <property type="match status" value="1"/>
</dbReference>
<dbReference type="Proteomes" id="UP000475862">
    <property type="component" value="Unassembled WGS sequence"/>
</dbReference>
<dbReference type="InterPro" id="IPR015919">
    <property type="entry name" value="Cadherin-like_sf"/>
</dbReference>
<dbReference type="GO" id="GO:0048513">
    <property type="term" value="P:animal organ development"/>
    <property type="evidence" value="ECO:0007669"/>
    <property type="project" value="UniProtKB-ARBA"/>
</dbReference>
<feature type="domain" description="Cadherin" evidence="14">
    <location>
        <begin position="253"/>
        <end position="369"/>
    </location>
</feature>
<keyword evidence="8" id="KW-1133">Transmembrane helix</keyword>
<dbReference type="OrthoDB" id="6491773at2759"/>
<feature type="domain" description="Cadherin" evidence="14">
    <location>
        <begin position="1267"/>
        <end position="1374"/>
    </location>
</feature>
<feature type="domain" description="Cadherin" evidence="14">
    <location>
        <begin position="1379"/>
        <end position="1495"/>
    </location>
</feature>
<feature type="domain" description="Cadherin" evidence="14">
    <location>
        <begin position="809"/>
        <end position="932"/>
    </location>
</feature>
<dbReference type="GO" id="GO:0005911">
    <property type="term" value="C:cell-cell junction"/>
    <property type="evidence" value="ECO:0007669"/>
    <property type="project" value="TreeGrafter"/>
</dbReference>
<keyword evidence="6 12" id="KW-0106">Calcium</keyword>
<dbReference type="InterPro" id="IPR050971">
    <property type="entry name" value="Cadherin-domain_protein"/>
</dbReference>
<dbReference type="GO" id="GO:0007163">
    <property type="term" value="P:establishment or maintenance of cell polarity"/>
    <property type="evidence" value="ECO:0007669"/>
    <property type="project" value="UniProtKB-ARBA"/>
</dbReference>
<organism evidence="15 16">
    <name type="scientific">Aphis glycines</name>
    <name type="common">Soybean aphid</name>
    <dbReference type="NCBI Taxonomy" id="307491"/>
    <lineage>
        <taxon>Eukaryota</taxon>
        <taxon>Metazoa</taxon>
        <taxon>Ecdysozoa</taxon>
        <taxon>Arthropoda</taxon>
        <taxon>Hexapoda</taxon>
        <taxon>Insecta</taxon>
        <taxon>Pterygota</taxon>
        <taxon>Neoptera</taxon>
        <taxon>Paraneoptera</taxon>
        <taxon>Hemiptera</taxon>
        <taxon>Sternorrhyncha</taxon>
        <taxon>Aphidomorpha</taxon>
        <taxon>Aphidoidea</taxon>
        <taxon>Aphididae</taxon>
        <taxon>Aphidini</taxon>
        <taxon>Aphis</taxon>
        <taxon>Aphis</taxon>
    </lineage>
</organism>
<dbReference type="PROSITE" id="PS00232">
    <property type="entry name" value="CADHERIN_1"/>
    <property type="match status" value="5"/>
</dbReference>
<dbReference type="InterPro" id="IPR020894">
    <property type="entry name" value="Cadherin_CS"/>
</dbReference>
<dbReference type="GO" id="GO:0048589">
    <property type="term" value="P:developmental growth"/>
    <property type="evidence" value="ECO:0007669"/>
    <property type="project" value="UniProtKB-ARBA"/>
</dbReference>
<keyword evidence="2" id="KW-0245">EGF-like domain</keyword>
<feature type="domain" description="Cadherin" evidence="14">
    <location>
        <begin position="138"/>
        <end position="252"/>
    </location>
</feature>
<evidence type="ECO:0000256" key="3">
    <source>
        <dbReference type="ARBA" id="ARBA00022692"/>
    </source>
</evidence>
<keyword evidence="16" id="KW-1185">Reference proteome</keyword>
<evidence type="ECO:0000256" key="2">
    <source>
        <dbReference type="ARBA" id="ARBA00022536"/>
    </source>
</evidence>
<evidence type="ECO:0000256" key="8">
    <source>
        <dbReference type="ARBA" id="ARBA00022989"/>
    </source>
</evidence>
<keyword evidence="4 13" id="KW-0732">Signal</keyword>
<keyword evidence="9" id="KW-0472">Membrane</keyword>
<evidence type="ECO:0000256" key="1">
    <source>
        <dbReference type="ARBA" id="ARBA00004251"/>
    </source>
</evidence>
<accession>A0A6G0TRR1</accession>
<evidence type="ECO:0000313" key="16">
    <source>
        <dbReference type="Proteomes" id="UP000475862"/>
    </source>
</evidence>
<sequence>MRLPMAYNRLVTLLVFLVVFGRSECALNNRPPQFLPGGDMARFSLSEDTPVGKSVYKLSAIDPEGSRVSYTVSGQHLNIDRSTGVVTLAKRLDREVLDSLEVVISVTDEPIKDSDANTVSLRREIAIIDVNDNAPEFVGRPYSFSVSEDTRVGTIIYNNITVVDKDIGPNSEITMTCFQNNEPCVTFNLLTEKVSIGTYVGSIRLARPLDFDTVSSYKLTVKATDGGLKNPLSSTANISVVVKDVQDERPVFTNSPYSIVIDENTPAGVQVLKVTAEDGDAGFKRPVVLSLEDDSLGYFTIDNESNGTAYIFTSDNPIDRENKIVSDAGGIYTFRLKATELINNELPGDVSYEIVTVVVQDVDDEKPEFNERSFTTSVSEDISIGTPLPGLNIIVNDKDLGDNGRYVLVMRTEDSRVSNWFKIIPETALGRSTVLIRLIDNDGFDYDAGVTEVEFDIVAMYQDNLTGGFKEASAAHVQVNVLDANDNLPKFAQTTYAYSIPENLVPGTSIANLTASDIDSGIYGEITYSLQGFGMDKFGSDPEFGGIYLTGKVDYEQQSSYSLTLEAKDGGNRSTHVVILVEIVDVNDNTPVFSSLEYKRTIREGGTEFQPKFFVQASDADSGLNSMIRYSIVSSNYDGVVLVNPISGELTLNSPVNSSHTSRGQYELVLRATDLGMPPLHADTNVYVRVGVPGNQRPMFKNLTYSVTIPENTPRTTEILRVRATDPDGPDHLIEYSMVNSNDNFHINKKTGAISVSERAILDLDSTGLSYYHLVVMAMDSGLPIREVAHADVYVNVTDVNNKPPKFDDNVSYIVYVPEITEIGEIVYKVNAVDPDKNASIKYAIVEPIKANDKTGLPLKNSSSYNFKDVFSINKLTGEIKVNLALSYQMASVIVLTIRAVDTNAVDNVHEQYDEVEITFFVKPYMNKNPVFTNVGWSADGDSSTLIVRVDEETPIGTELVQLKAIDVLTNDSLYDFKAVSAVPRQIAMDYAGKVILTERLDYETLENKTLTFEVKVTTEDGERSTSKTIVIEVQDINDNSPEFEYPIYRTSLVESSPKGTVVLSVRANDKDLPTSQNGIVRYHLGGENSNLFTVDPISGEIQVSGNGVIDREKTTILKLMVFASDTPQGGSHQKMTSVPVHIDVKDINDNAPEFDSSIYIAVVLENVVPETSVLNVSAHDPDEGSAGLVHYKLIDEQQLQGFFYINPTNGQIKTTKRLTGKGRSDPYEMKIRAEDNGEPGMFSDVKLSLYISDIIENDGVPTFVHPTADEIAYVSENASIGSLVFRALATDPDDPNTLEGTIHYSFLEETKDSLIFSIDSETGLITTTSILDREMQDKYTLVLVARDLGSVPQQTTKVFNVIITDVDDNKPVFNRSIEEKPLMMEVEEESSHGTLIGSLAAYDPDIGENALIDYIITDGNDDNVFYLNSSNNVAEIRINGEIDRESISEYVLTIKCFKHKTKAYNLHKSYNKQDPSERQVIIKVLDIDDNLPKFIDENLTLGVRVSVPLDTLVATIQATDVDSSAEQITYHITNLTFAHKLESPKEIKSWPFFLDQLSGQIRTTSSMSSYSEGYFNIVVAAINSDVPGRHSNTSIKVFIVKDRGLLKFVFTRPPNVVGHYINKFKEDVEKSLGIPQASLNLYDTQFYSKNDGSLDFSSTGSCFQLVGPNNYNPKDTISLLEDPSNHELKNVYKQYEVKNIEVSDIIFSRETKNVNWIVTLFSDVPQNNSSQLLRGYRYRCWVLQFSLGLYRFSPYAFYVVLIKNGKGFGSNVIR</sequence>
<comment type="caution">
    <text evidence="15">The sequence shown here is derived from an EMBL/GenBank/DDBJ whole genome shotgun (WGS) entry which is preliminary data.</text>
</comment>
<feature type="domain" description="Cadherin" evidence="14">
    <location>
        <begin position="370"/>
        <end position="491"/>
    </location>
</feature>
<evidence type="ECO:0000313" key="15">
    <source>
        <dbReference type="EMBL" id="KAE9536625.1"/>
    </source>
</evidence>
<comment type="subcellular location">
    <subcellularLocation>
        <location evidence="1">Cell membrane</location>
        <topology evidence="1">Single-pass type I membrane protein</topology>
    </subcellularLocation>
</comment>
<feature type="domain" description="Cadherin" evidence="14">
    <location>
        <begin position="1496"/>
        <end position="1617"/>
    </location>
</feature>
<name>A0A6G0TRR1_APHGL</name>
<feature type="domain" description="Cadherin" evidence="14">
    <location>
        <begin position="701"/>
        <end position="807"/>
    </location>
</feature>
<dbReference type="GO" id="GO:0001736">
    <property type="term" value="P:establishment of planar polarity"/>
    <property type="evidence" value="ECO:0007669"/>
    <property type="project" value="UniProtKB-ARBA"/>
</dbReference>
<feature type="domain" description="Cadherin" evidence="14">
    <location>
        <begin position="492"/>
        <end position="593"/>
    </location>
</feature>
<evidence type="ECO:0000256" key="6">
    <source>
        <dbReference type="ARBA" id="ARBA00022837"/>
    </source>
</evidence>
<dbReference type="FunFam" id="2.60.40.60:FF:000266">
    <property type="entry name" value="Cadherin 23"/>
    <property type="match status" value="1"/>
</dbReference>
<evidence type="ECO:0000259" key="14">
    <source>
        <dbReference type="PROSITE" id="PS50268"/>
    </source>
</evidence>
<evidence type="ECO:0000256" key="5">
    <source>
        <dbReference type="ARBA" id="ARBA00022737"/>
    </source>
</evidence>
<dbReference type="Gene3D" id="2.60.40.60">
    <property type="entry name" value="Cadherins"/>
    <property type="match status" value="14"/>
</dbReference>
<keyword evidence="5" id="KW-0677">Repeat</keyword>
<dbReference type="EMBL" id="VYZN01000022">
    <property type="protein sequence ID" value="KAE9536625.1"/>
    <property type="molecule type" value="Genomic_DNA"/>
</dbReference>
<gene>
    <name evidence="15" type="ORF">AGLY_007027</name>
</gene>
<dbReference type="SUPFAM" id="SSF49313">
    <property type="entry name" value="Cadherin-like"/>
    <property type="match status" value="14"/>
</dbReference>
<dbReference type="Pfam" id="PF00028">
    <property type="entry name" value="Cadherin"/>
    <property type="match status" value="10"/>
</dbReference>
<proteinExistence type="predicted"/>
<feature type="domain" description="Cadherin" evidence="14">
    <location>
        <begin position="1045"/>
        <end position="1155"/>
    </location>
</feature>